<keyword evidence="10 14" id="KW-0408">Iron</keyword>
<dbReference type="PROSITE" id="PS51379">
    <property type="entry name" value="4FE4S_FER_2"/>
    <property type="match status" value="1"/>
</dbReference>
<evidence type="ECO:0000256" key="9">
    <source>
        <dbReference type="ARBA" id="ARBA00023002"/>
    </source>
</evidence>
<dbReference type="AlphaFoldDB" id="A0A8G2EZP4"/>
<dbReference type="Proteomes" id="UP000198615">
    <property type="component" value="Unassembled WGS sequence"/>
</dbReference>
<evidence type="ECO:0000259" key="15">
    <source>
        <dbReference type="PROSITE" id="PS51379"/>
    </source>
</evidence>
<evidence type="ECO:0000256" key="11">
    <source>
        <dbReference type="ARBA" id="ARBA00023014"/>
    </source>
</evidence>
<comment type="cofactor">
    <cofactor evidence="1 14">
        <name>FAD</name>
        <dbReference type="ChEBI" id="CHEBI:57692"/>
    </cofactor>
</comment>
<comment type="caution">
    <text evidence="16">The sequence shown here is derived from an EMBL/GenBank/DDBJ whole genome shotgun (WGS) entry which is preliminary data.</text>
</comment>
<evidence type="ECO:0000256" key="7">
    <source>
        <dbReference type="ARBA" id="ARBA00022827"/>
    </source>
</evidence>
<dbReference type="Pfam" id="PF21162">
    <property type="entry name" value="ETFQO_UQ-bd"/>
    <property type="match status" value="1"/>
</dbReference>
<name>A0A8G2EZP4_9PROT</name>
<feature type="domain" description="4Fe-4S ferredoxin-type" evidence="15">
    <location>
        <begin position="506"/>
        <end position="535"/>
    </location>
</feature>
<dbReference type="InterPro" id="IPR040156">
    <property type="entry name" value="ETF-QO"/>
</dbReference>
<dbReference type="FunFam" id="3.30.70.20:FF:000012">
    <property type="entry name" value="Electron transfer flavoprotein-ubiquinone oxidoreductase, mitochondrial"/>
    <property type="match status" value="1"/>
</dbReference>
<keyword evidence="11 14" id="KW-0411">Iron-sulfur</keyword>
<dbReference type="PANTHER" id="PTHR10617">
    <property type="entry name" value="ELECTRON TRANSFER FLAVOPROTEIN-UBIQUINONE OXIDOREDUCTASE"/>
    <property type="match status" value="1"/>
</dbReference>
<dbReference type="InterPro" id="IPR049398">
    <property type="entry name" value="ETF-QO/FixC_UQ-bd"/>
</dbReference>
<reference evidence="16 17" key="1">
    <citation type="submission" date="2016-10" db="EMBL/GenBank/DDBJ databases">
        <authorList>
            <person name="Varghese N."/>
            <person name="Submissions S."/>
        </authorList>
    </citation>
    <scope>NUCLEOTIDE SEQUENCE [LARGE SCALE GENOMIC DNA]</scope>
    <source>
        <strain evidence="16 17">DSM 18839</strain>
    </source>
</reference>
<keyword evidence="6 14" id="KW-0479">Metal-binding</keyword>
<comment type="function">
    <text evidence="2 14">Accepts electrons from ETF and reduces ubiquinone.</text>
</comment>
<evidence type="ECO:0000256" key="1">
    <source>
        <dbReference type="ARBA" id="ARBA00001974"/>
    </source>
</evidence>
<dbReference type="InterPro" id="IPR036188">
    <property type="entry name" value="FAD/NAD-bd_sf"/>
</dbReference>
<dbReference type="OrthoDB" id="9766632at2"/>
<keyword evidence="17" id="KW-1185">Reference proteome</keyword>
<keyword evidence="4" id="KW-0004">4Fe-4S</keyword>
<evidence type="ECO:0000256" key="6">
    <source>
        <dbReference type="ARBA" id="ARBA00022723"/>
    </source>
</evidence>
<evidence type="ECO:0000256" key="10">
    <source>
        <dbReference type="ARBA" id="ARBA00023004"/>
    </source>
</evidence>
<dbReference type="EC" id="1.5.5.1" evidence="14"/>
<dbReference type="RefSeq" id="WP_093152130.1">
    <property type="nucleotide sequence ID" value="NZ_FNBW01000010.1"/>
</dbReference>
<evidence type="ECO:0000256" key="14">
    <source>
        <dbReference type="RuleBase" id="RU366068"/>
    </source>
</evidence>
<dbReference type="SUPFAM" id="SSF54373">
    <property type="entry name" value="FAD-linked reductases, C-terminal domain"/>
    <property type="match status" value="1"/>
</dbReference>
<dbReference type="InterPro" id="IPR007859">
    <property type="entry name" value="ETF-QO/FixX_C"/>
</dbReference>
<dbReference type="Gene3D" id="3.30.9.90">
    <property type="match status" value="1"/>
</dbReference>
<organism evidence="16 17">
    <name type="scientific">Thalassobaculum litoreum DSM 18839</name>
    <dbReference type="NCBI Taxonomy" id="1123362"/>
    <lineage>
        <taxon>Bacteria</taxon>
        <taxon>Pseudomonadati</taxon>
        <taxon>Pseudomonadota</taxon>
        <taxon>Alphaproteobacteria</taxon>
        <taxon>Rhodospirillales</taxon>
        <taxon>Thalassobaculaceae</taxon>
        <taxon>Thalassobaculum</taxon>
    </lineage>
</organism>
<keyword evidence="3 14" id="KW-0813">Transport</keyword>
<proteinExistence type="predicted"/>
<accession>A0A8G2EZP4</accession>
<evidence type="ECO:0000256" key="4">
    <source>
        <dbReference type="ARBA" id="ARBA00022485"/>
    </source>
</evidence>
<dbReference type="Gene3D" id="3.50.50.60">
    <property type="entry name" value="FAD/NAD(P)-binding domain"/>
    <property type="match status" value="1"/>
</dbReference>
<dbReference type="GO" id="GO:0004174">
    <property type="term" value="F:electron-transferring-flavoprotein dehydrogenase activity"/>
    <property type="evidence" value="ECO:0007669"/>
    <property type="project" value="UniProtKB-UniRule"/>
</dbReference>
<keyword evidence="5 14" id="KW-0285">Flavoprotein</keyword>
<keyword evidence="8 14" id="KW-0249">Electron transport</keyword>
<evidence type="ECO:0000256" key="5">
    <source>
        <dbReference type="ARBA" id="ARBA00022630"/>
    </source>
</evidence>
<keyword evidence="9 14" id="KW-0560">Oxidoreductase</keyword>
<evidence type="ECO:0000313" key="16">
    <source>
        <dbReference type="EMBL" id="SDG11854.1"/>
    </source>
</evidence>
<sequence length="546" mass="59729">MERESMECDVVIVGGGPSGLAAAIRLKQLCQENDVDLSVVVLEKGAEVGAHILSGAVMETRALDELIPDWKEKGAPLNTPATEDEFLFLTKGSSFRLPTPPTMNNHGNYIVSLANVARWLGEQAEGMGIEVYPGFAAAEVLYHEDGSVKGVATGDMGIGKDGEKTAHYQPGMELHAKVTLFAEGCRGSLTKGLMERFDLRKDCDPQTYGIGIKELWEIEPEKHTPGKIVHTIGWPMSGDTYGGSFLYHLEDNQVAVGFVIGLDYKNPHLSPFDEFQRFKQHPSIRPIFEGGRRVSYGARAINEGGWQSIPKLTFPGGALIGCAAGFLNVPKIKGSHNAMKSGMTAAEAIFEALKGGDATQGVEPTAYPDMLKKTWVYDELYKVRNIRPAFRAGLLPGLAYSAIDTYIFRGKAPWTLHHHPDHESLMPASQAQPISYPKPDGKISFDKLSSVFLSNTNHEENQPAHLTLKDPSIPVDYNLALYDAPEQRYCPAGVYEIVRDDDGGNPRLQINAQNCVHCKTCDIKDPTQNIHWVVPEGGGGPVYPNM</sequence>
<dbReference type="EMBL" id="FNBW01000010">
    <property type="protein sequence ID" value="SDG11854.1"/>
    <property type="molecule type" value="Genomic_DNA"/>
</dbReference>
<comment type="catalytic activity">
    <reaction evidence="13 14">
        <text>a ubiquinone + reduced [electron-transfer flavoprotein] = a ubiquinol + oxidized [electron-transfer flavoprotein] + H(+)</text>
        <dbReference type="Rhea" id="RHEA:24052"/>
        <dbReference type="Rhea" id="RHEA-COMP:9565"/>
        <dbReference type="Rhea" id="RHEA-COMP:9566"/>
        <dbReference type="Rhea" id="RHEA-COMP:10685"/>
        <dbReference type="Rhea" id="RHEA-COMP:10686"/>
        <dbReference type="ChEBI" id="CHEBI:15378"/>
        <dbReference type="ChEBI" id="CHEBI:16389"/>
        <dbReference type="ChEBI" id="CHEBI:17976"/>
        <dbReference type="ChEBI" id="CHEBI:57692"/>
        <dbReference type="ChEBI" id="CHEBI:58307"/>
        <dbReference type="EC" id="1.5.5.1"/>
    </reaction>
</comment>
<dbReference type="Pfam" id="PF05187">
    <property type="entry name" value="Fer4_ETF_QO"/>
    <property type="match status" value="1"/>
</dbReference>
<evidence type="ECO:0000256" key="2">
    <source>
        <dbReference type="ARBA" id="ARBA00002819"/>
    </source>
</evidence>
<evidence type="ECO:0000313" key="17">
    <source>
        <dbReference type="Proteomes" id="UP000198615"/>
    </source>
</evidence>
<gene>
    <name evidence="16" type="ORF">SAMN05660686_03449</name>
</gene>
<dbReference type="GO" id="GO:0046872">
    <property type="term" value="F:metal ion binding"/>
    <property type="evidence" value="ECO:0007669"/>
    <property type="project" value="UniProtKB-KW"/>
</dbReference>
<protein>
    <recommendedName>
        <fullName evidence="14">Electron transfer flavoprotein-ubiquinone oxidoreductase</fullName>
        <shortName evidence="14">ETF-QO</shortName>
        <ecNumber evidence="14">1.5.5.1</ecNumber>
    </recommendedName>
</protein>
<evidence type="ECO:0000256" key="12">
    <source>
        <dbReference type="ARBA" id="ARBA00023075"/>
    </source>
</evidence>
<dbReference type="PANTHER" id="PTHR10617:SF107">
    <property type="entry name" value="ELECTRON TRANSFER FLAVOPROTEIN-UBIQUINONE OXIDOREDUCTASE, MITOCHONDRIAL"/>
    <property type="match status" value="1"/>
</dbReference>
<dbReference type="GO" id="GO:0051539">
    <property type="term" value="F:4 iron, 4 sulfur cluster binding"/>
    <property type="evidence" value="ECO:0007669"/>
    <property type="project" value="UniProtKB-UniRule"/>
</dbReference>
<evidence type="ECO:0000256" key="8">
    <source>
        <dbReference type="ARBA" id="ARBA00022982"/>
    </source>
</evidence>
<evidence type="ECO:0000256" key="3">
    <source>
        <dbReference type="ARBA" id="ARBA00022448"/>
    </source>
</evidence>
<dbReference type="Pfam" id="PF13450">
    <property type="entry name" value="NAD_binding_8"/>
    <property type="match status" value="1"/>
</dbReference>
<dbReference type="Gene3D" id="3.30.70.20">
    <property type="match status" value="1"/>
</dbReference>
<evidence type="ECO:0000256" key="13">
    <source>
        <dbReference type="ARBA" id="ARBA00052682"/>
    </source>
</evidence>
<dbReference type="InterPro" id="IPR017896">
    <property type="entry name" value="4Fe4S_Fe-S-bd"/>
</dbReference>
<keyword evidence="7 14" id="KW-0274">FAD</keyword>
<comment type="cofactor">
    <cofactor evidence="14">
        <name>[4Fe-4S] cluster</name>
        <dbReference type="ChEBI" id="CHEBI:49883"/>
    </cofactor>
    <text evidence="14">Binds 1 [4Fe-4S] cluster.</text>
</comment>
<dbReference type="SUPFAM" id="SSF51905">
    <property type="entry name" value="FAD/NAD(P)-binding domain"/>
    <property type="match status" value="1"/>
</dbReference>
<dbReference type="SUPFAM" id="SSF54862">
    <property type="entry name" value="4Fe-4S ferredoxins"/>
    <property type="match status" value="1"/>
</dbReference>
<keyword evidence="12 14" id="KW-0830">Ubiquinone</keyword>